<dbReference type="Proteomes" id="UP000180280">
    <property type="component" value="Unassembled WGS sequence"/>
</dbReference>
<keyword evidence="5" id="KW-1185">Reference proteome</keyword>
<dbReference type="EMBL" id="MKCT01000041">
    <property type="protein sequence ID" value="OHX19206.1"/>
    <property type="molecule type" value="Genomic_DNA"/>
</dbReference>
<feature type="transmembrane region" description="Helical" evidence="1">
    <location>
        <begin position="23"/>
        <end position="42"/>
    </location>
</feature>
<feature type="transmembrane region" description="Helical" evidence="1">
    <location>
        <begin position="114"/>
        <end position="140"/>
    </location>
</feature>
<accession>A0A1S1WVT7</accession>
<name>A0A1S1WVT7_9NEIS</name>
<organism evidence="2 4">
    <name type="scientific">Chromobacterium sphagni</name>
    <dbReference type="NCBI Taxonomy" id="1903179"/>
    <lineage>
        <taxon>Bacteria</taxon>
        <taxon>Pseudomonadati</taxon>
        <taxon>Pseudomonadota</taxon>
        <taxon>Betaproteobacteria</taxon>
        <taxon>Neisseriales</taxon>
        <taxon>Chromobacteriaceae</taxon>
        <taxon>Chromobacterium</taxon>
    </lineage>
</organism>
<keyword evidence="1" id="KW-0812">Transmembrane</keyword>
<reference evidence="4 5" key="1">
    <citation type="submission" date="2016-09" db="EMBL/GenBank/DDBJ databases">
        <title>Chromobacterium muskegensis sp. nov., an insecticidal bacterium isolated from Sphagnum bogs.</title>
        <authorList>
            <person name="Sparks M.E."/>
            <person name="Blackburn M.B."/>
            <person name="Gundersen-Rindal D.E."/>
            <person name="Mitchell A."/>
            <person name="Farrar R."/>
            <person name="Kuhar D."/>
        </authorList>
    </citation>
    <scope>NUCLEOTIDE SEQUENCE [LARGE SCALE GENOMIC DNA]</scope>
    <source>
        <strain evidence="3 5">14B-1</strain>
        <strain evidence="2 4">37-2</strain>
    </source>
</reference>
<proteinExistence type="predicted"/>
<dbReference type="AlphaFoldDB" id="A0A1S1WVT7"/>
<evidence type="ECO:0000313" key="4">
    <source>
        <dbReference type="Proteomes" id="UP000180088"/>
    </source>
</evidence>
<sequence>MPLAAASIRQAAFLSLWRRRHRAIGGFLAGYLGCWLAAAIVLQGLSGAAASQAAAGSVAILGFMTAMIWQLTPCKARALAECHQTRALAPSGWQADRDCLLYGMQHAAACIRSCWALMLLASLTGHGAAIMLGATGIAWAERYRRLAARPSVLALLGLLALQRSTAG</sequence>
<evidence type="ECO:0000313" key="3">
    <source>
        <dbReference type="EMBL" id="OHX19206.1"/>
    </source>
</evidence>
<evidence type="ECO:0000313" key="2">
    <source>
        <dbReference type="EMBL" id="OHX11227.1"/>
    </source>
</evidence>
<dbReference type="Proteomes" id="UP000180088">
    <property type="component" value="Unassembled WGS sequence"/>
</dbReference>
<evidence type="ECO:0000313" key="5">
    <source>
        <dbReference type="Proteomes" id="UP000180280"/>
    </source>
</evidence>
<gene>
    <name evidence="3" type="ORF">BI344_18765</name>
    <name evidence="2" type="ORF">BI347_16125</name>
</gene>
<dbReference type="Pfam" id="PF09948">
    <property type="entry name" value="PpoB2"/>
    <property type="match status" value="1"/>
</dbReference>
<keyword evidence="1" id="KW-1133">Transmembrane helix</keyword>
<dbReference type="InterPro" id="IPR018688">
    <property type="entry name" value="PpoB2-like"/>
</dbReference>
<feature type="transmembrane region" description="Helical" evidence="1">
    <location>
        <begin position="48"/>
        <end position="69"/>
    </location>
</feature>
<keyword evidence="1" id="KW-0472">Membrane</keyword>
<protein>
    <recommendedName>
        <fullName evidence="6">DUF2182 domain-containing protein</fullName>
    </recommendedName>
</protein>
<dbReference type="EMBL" id="MKCS01000002">
    <property type="protein sequence ID" value="OHX11227.1"/>
    <property type="molecule type" value="Genomic_DNA"/>
</dbReference>
<evidence type="ECO:0008006" key="6">
    <source>
        <dbReference type="Google" id="ProtNLM"/>
    </source>
</evidence>
<comment type="caution">
    <text evidence="2">The sequence shown here is derived from an EMBL/GenBank/DDBJ whole genome shotgun (WGS) entry which is preliminary data.</text>
</comment>
<evidence type="ECO:0000256" key="1">
    <source>
        <dbReference type="SAM" id="Phobius"/>
    </source>
</evidence>